<comment type="caution">
    <text evidence="3">The sequence shown here is derived from an EMBL/GenBank/DDBJ whole genome shotgun (WGS) entry which is preliminary data.</text>
</comment>
<feature type="compositionally biased region" description="Basic and acidic residues" evidence="1">
    <location>
        <begin position="31"/>
        <end position="42"/>
    </location>
</feature>
<reference evidence="3 4" key="1">
    <citation type="submission" date="2015-04" db="EMBL/GenBank/DDBJ databases">
        <authorList>
            <person name="Heijne W.H."/>
            <person name="Fedorova N.D."/>
            <person name="Nierman W.C."/>
            <person name="Vollebregt A.W."/>
            <person name="Zhao Z."/>
            <person name="Wu L."/>
            <person name="Kumar M."/>
            <person name="Stam H."/>
            <person name="van den Berg M.A."/>
            <person name="Pel H.J."/>
        </authorList>
    </citation>
    <scope>NUCLEOTIDE SEQUENCE [LARGE SCALE GENOMIC DNA]</scope>
    <source>
        <strain evidence="3 4">CBS 393.64</strain>
    </source>
</reference>
<evidence type="ECO:0000313" key="3">
    <source>
        <dbReference type="EMBL" id="KKA23294.1"/>
    </source>
</evidence>
<keyword evidence="4" id="KW-1185">Reference proteome</keyword>
<feature type="compositionally biased region" description="Polar residues" evidence="1">
    <location>
        <begin position="103"/>
        <end position="118"/>
    </location>
</feature>
<dbReference type="Proteomes" id="UP000053958">
    <property type="component" value="Unassembled WGS sequence"/>
</dbReference>
<sequence>MPIFQDPDRVLSSRQPWLEEEPSSGDDDDRESSLSRNWKETETMDVDMSGTSPADRETSNYSPSHRQTSDRGELIQSIKRGENPTWVPNRSLGGYVANHRRSSQSWVQALQKSENSPPQDHEADLKAEKKEPLASAAEIERPRSALHSGDFREGSSHSDSRDTSHRVFDSQHEPPDFRRFGSSPTTPWYNHSFSSPYSIKGIETSPLAGQSVVPVSRSRAPSMGSFSSSYVLKAPTSPLVHQANNTDLDFSPKVDKMDLSTSPEKSNRRRTLPPETFRQLQGSPPSHSRGMTLSRSYASGRRDDAFHYQAHQPRRSLTSTYSLQLASSPQTPIRPRWPSFASDLSPLLHAPMVGSYEESILRGRMSTTPSKPLDFTAQIGVLGKGKCKPNLRCPPHVTVPFPAVFYSYPTSGNGRSISDDSPSPYVGLIDLENSLPPDVSSEERRRQRQSPQDDRLDASSDDPAYLHARPTGSNDHRKREKKSSRTDSPKAPPGGCYRIPQKGQLQIVIKNPNKTAVKLFLVPYDLEGMEPGTKTFIRQRSYSAGPIIDMPLSARKNLGTDRPEASLNASEDPKDKPVLRYLIHLNICCPAKGRFYLYSTIRVVFANRVPDGKEKLRNEIQYPEPRYSPYKPTKETSSSSSASRSALEKAFRRRSGGLGFPGSNPLGDTMTHVPSPYPHHFPSSSSASKMAAIPFPLSSGSSEKGTSALEDHSSAKAGEPWRKENTPLSEASHPEIPHSERTGELYSKLSKGDAGYGGGYPFGSASSGFETGGGESLLAKKLKDWTCKNKDV</sequence>
<dbReference type="InterPro" id="IPR033473">
    <property type="entry name" value="Atos-like_C"/>
</dbReference>
<feature type="compositionally biased region" description="Polar residues" evidence="1">
    <location>
        <begin position="278"/>
        <end position="293"/>
    </location>
</feature>
<feature type="compositionally biased region" description="Low complexity" evidence="1">
    <location>
        <begin position="672"/>
        <end position="688"/>
    </location>
</feature>
<feature type="compositionally biased region" description="Basic and acidic residues" evidence="1">
    <location>
        <begin position="709"/>
        <end position="725"/>
    </location>
</feature>
<feature type="compositionally biased region" description="Basic and acidic residues" evidence="1">
    <location>
        <begin position="732"/>
        <end position="743"/>
    </location>
</feature>
<feature type="domain" description="Atos-like conserved" evidence="2">
    <location>
        <begin position="352"/>
        <end position="426"/>
    </location>
</feature>
<evidence type="ECO:0000259" key="2">
    <source>
        <dbReference type="SMART" id="SM01177"/>
    </source>
</evidence>
<name>A0A0F4YYH6_RASE3</name>
<dbReference type="PANTHER" id="PTHR13199">
    <property type="entry name" value="GH03947P"/>
    <property type="match status" value="1"/>
</dbReference>
<dbReference type="AlphaFoldDB" id="A0A0F4YYH6"/>
<feature type="region of interest" description="Disordered" evidence="1">
    <location>
        <begin position="616"/>
        <end position="750"/>
    </location>
</feature>
<feature type="compositionally biased region" description="Low complexity" evidence="1">
    <location>
        <begin position="211"/>
        <end position="222"/>
    </location>
</feature>
<dbReference type="RefSeq" id="XP_013329906.1">
    <property type="nucleotide sequence ID" value="XM_013474452.1"/>
</dbReference>
<dbReference type="InterPro" id="IPR051506">
    <property type="entry name" value="ATOS_Transcription_Regulators"/>
</dbReference>
<dbReference type="SMART" id="SM01177">
    <property type="entry name" value="DUF4210"/>
    <property type="match status" value="1"/>
</dbReference>
<dbReference type="EMBL" id="LASV01000105">
    <property type="protein sequence ID" value="KKA23294.1"/>
    <property type="molecule type" value="Genomic_DNA"/>
</dbReference>
<feature type="compositionally biased region" description="Basic and acidic residues" evidence="1">
    <location>
        <begin position="1"/>
        <end position="11"/>
    </location>
</feature>
<accession>A0A0F4YYH6</accession>
<gene>
    <name evidence="3" type="ORF">T310_2653</name>
</gene>
<protein>
    <recommendedName>
        <fullName evidence="2">Atos-like conserved domain-containing protein</fullName>
    </recommendedName>
</protein>
<feature type="region of interest" description="Disordered" evidence="1">
    <location>
        <begin position="1"/>
        <end position="293"/>
    </location>
</feature>
<dbReference type="Pfam" id="PF13915">
    <property type="entry name" value="DUF4210"/>
    <property type="match status" value="1"/>
</dbReference>
<feature type="compositionally biased region" description="Basic and acidic residues" evidence="1">
    <location>
        <begin position="441"/>
        <end position="458"/>
    </location>
</feature>
<dbReference type="STRING" id="1408163.A0A0F4YYH6"/>
<dbReference type="InterPro" id="IPR025261">
    <property type="entry name" value="Atos-like_cons_dom"/>
</dbReference>
<evidence type="ECO:0000313" key="4">
    <source>
        <dbReference type="Proteomes" id="UP000053958"/>
    </source>
</evidence>
<dbReference type="PANTHER" id="PTHR13199:SF11">
    <property type="entry name" value="PROTEIN ATOSSA"/>
    <property type="match status" value="1"/>
</dbReference>
<organism evidence="3 4">
    <name type="scientific">Rasamsonia emersonii (strain ATCC 16479 / CBS 393.64 / IMI 116815)</name>
    <dbReference type="NCBI Taxonomy" id="1408163"/>
    <lineage>
        <taxon>Eukaryota</taxon>
        <taxon>Fungi</taxon>
        <taxon>Dikarya</taxon>
        <taxon>Ascomycota</taxon>
        <taxon>Pezizomycotina</taxon>
        <taxon>Eurotiomycetes</taxon>
        <taxon>Eurotiomycetidae</taxon>
        <taxon>Eurotiales</taxon>
        <taxon>Trichocomaceae</taxon>
        <taxon>Rasamsonia</taxon>
    </lineage>
</organism>
<dbReference type="Pfam" id="PF13889">
    <property type="entry name" value="Chromosome_seg"/>
    <property type="match status" value="1"/>
</dbReference>
<dbReference type="GeneID" id="25315004"/>
<proteinExistence type="predicted"/>
<feature type="compositionally biased region" description="Acidic residues" evidence="1">
    <location>
        <begin position="18"/>
        <end position="30"/>
    </location>
</feature>
<evidence type="ECO:0000256" key="1">
    <source>
        <dbReference type="SAM" id="MobiDB-lite"/>
    </source>
</evidence>
<feature type="compositionally biased region" description="Basic and acidic residues" evidence="1">
    <location>
        <begin position="119"/>
        <end position="179"/>
    </location>
</feature>
<feature type="region of interest" description="Disordered" evidence="1">
    <location>
        <begin position="414"/>
        <end position="499"/>
    </location>
</feature>
<feature type="compositionally biased region" description="Polar residues" evidence="1">
    <location>
        <begin position="182"/>
        <end position="197"/>
    </location>
</feature>
<dbReference type="OrthoDB" id="8625101at2759"/>